<sequence>MSWVCEQLQHGLKMRRLRAAAVLALAGWVLPWLALPASAGVIVTVPDDGFRSVWHEWKKTIGEQLYVLELEGENESLEKVSLWRAVPQAVCLMLLKYEEEELYNRMYAEEDELLAAYAESGQAIPDAVVARLKEMIGRYADAKSKIGRKQGELDRGWCIVSSAGFHFINPYKDFRKSMASELSDLFFVYSISNRINMSDAELKALFLRRVRERNMVWQKRRATTPPERQQTVALPRMYGGEREFPYTNGSTTSMTHSFQHGHAYTTTR</sequence>
<gene>
    <name evidence="2" type="ORF">PYTT_0309</name>
</gene>
<dbReference type="STRING" id="1679444.PYTT_0309"/>
<dbReference type="AlphaFoldDB" id="A0A1H6KCP5"/>
<name>A0A1H6KCP5_9BACT</name>
<feature type="region of interest" description="Disordered" evidence="1">
    <location>
        <begin position="249"/>
        <end position="268"/>
    </location>
</feature>
<dbReference type="Proteomes" id="UP000176204">
    <property type="component" value="Chromosome I"/>
</dbReference>
<keyword evidence="3" id="KW-1185">Reference proteome</keyword>
<accession>A0A1H6KCP5</accession>
<dbReference type="RefSeq" id="WP_067772732.1">
    <property type="nucleotide sequence ID" value="NZ_LIGX01000002.1"/>
</dbReference>
<organism evidence="2 3">
    <name type="scientific">Akkermansia glycaniphila</name>
    <dbReference type="NCBI Taxonomy" id="1679444"/>
    <lineage>
        <taxon>Bacteria</taxon>
        <taxon>Pseudomonadati</taxon>
        <taxon>Verrucomicrobiota</taxon>
        <taxon>Verrucomicrobiia</taxon>
        <taxon>Verrucomicrobiales</taxon>
        <taxon>Akkermansiaceae</taxon>
        <taxon>Akkermansia</taxon>
    </lineage>
</organism>
<proteinExistence type="predicted"/>
<evidence type="ECO:0000256" key="1">
    <source>
        <dbReference type="SAM" id="MobiDB-lite"/>
    </source>
</evidence>
<dbReference type="EMBL" id="LT629973">
    <property type="protein sequence ID" value="SEH73269.1"/>
    <property type="molecule type" value="Genomic_DNA"/>
</dbReference>
<evidence type="ECO:0000313" key="3">
    <source>
        <dbReference type="Proteomes" id="UP000176204"/>
    </source>
</evidence>
<protein>
    <submittedName>
        <fullName evidence="2">Uncharacterized protein</fullName>
    </submittedName>
</protein>
<dbReference type="KEGG" id="agl:PYTT_0309"/>
<reference evidence="3" key="1">
    <citation type="submission" date="2016-09" db="EMBL/GenBank/DDBJ databases">
        <authorList>
            <person name="Koehorst J."/>
        </authorList>
    </citation>
    <scope>NUCLEOTIDE SEQUENCE [LARGE SCALE GENOMIC DNA]</scope>
</reference>
<evidence type="ECO:0000313" key="2">
    <source>
        <dbReference type="EMBL" id="SEH73269.1"/>
    </source>
</evidence>